<feature type="region of interest" description="Disordered" evidence="7">
    <location>
        <begin position="119"/>
        <end position="171"/>
    </location>
</feature>
<dbReference type="PROSITE" id="PS50113">
    <property type="entry name" value="PAC"/>
    <property type="match status" value="2"/>
</dbReference>
<feature type="region of interest" description="Disordered" evidence="7">
    <location>
        <begin position="924"/>
        <end position="945"/>
    </location>
</feature>
<dbReference type="InterPro" id="IPR035965">
    <property type="entry name" value="PAS-like_dom_sf"/>
</dbReference>
<proteinExistence type="predicted"/>
<evidence type="ECO:0000259" key="9">
    <source>
        <dbReference type="PROSITE" id="PS50110"/>
    </source>
</evidence>
<feature type="region of interest" description="Disordered" evidence="7">
    <location>
        <begin position="739"/>
        <end position="795"/>
    </location>
</feature>
<feature type="compositionally biased region" description="Basic and acidic residues" evidence="7">
    <location>
        <begin position="830"/>
        <end position="875"/>
    </location>
</feature>
<feature type="domain" description="PAS" evidence="10">
    <location>
        <begin position="1079"/>
        <end position="1134"/>
    </location>
</feature>
<dbReference type="Gene3D" id="3.40.50.2300">
    <property type="match status" value="1"/>
</dbReference>
<feature type="domain" description="PAC" evidence="11">
    <location>
        <begin position="1218"/>
        <end position="1273"/>
    </location>
</feature>
<dbReference type="SMART" id="SM00387">
    <property type="entry name" value="HATPase_c"/>
    <property type="match status" value="1"/>
</dbReference>
<dbReference type="Proteomes" id="UP000192596">
    <property type="component" value="Unassembled WGS sequence"/>
</dbReference>
<feature type="compositionally biased region" description="Polar residues" evidence="7">
    <location>
        <begin position="876"/>
        <end position="892"/>
    </location>
</feature>
<evidence type="ECO:0000256" key="7">
    <source>
        <dbReference type="SAM" id="MobiDB-lite"/>
    </source>
</evidence>
<feature type="compositionally biased region" description="Acidic residues" evidence="7">
    <location>
        <begin position="10"/>
        <end position="19"/>
    </location>
</feature>
<feature type="domain" description="PAC" evidence="11">
    <location>
        <begin position="1020"/>
        <end position="1072"/>
    </location>
</feature>
<dbReference type="SMART" id="SM00086">
    <property type="entry name" value="PAC"/>
    <property type="match status" value="2"/>
</dbReference>
<dbReference type="InterPro" id="IPR036890">
    <property type="entry name" value="HATPase_C_sf"/>
</dbReference>
<reference evidence="13" key="1">
    <citation type="submission" date="2017-03" db="EMBL/GenBank/DDBJ databases">
        <title>Genomes of endolithic fungi from Antarctica.</title>
        <authorList>
            <person name="Coleine C."/>
            <person name="Masonjones S."/>
            <person name="Stajich J.E."/>
        </authorList>
    </citation>
    <scope>NUCLEOTIDE SEQUENCE [LARGE SCALE GENOMIC DNA]</scope>
    <source>
        <strain evidence="13">CCFEE 5527</strain>
    </source>
</reference>
<dbReference type="GO" id="GO:0009927">
    <property type="term" value="F:histidine phosphotransfer kinase activity"/>
    <property type="evidence" value="ECO:0007669"/>
    <property type="project" value="TreeGrafter"/>
</dbReference>
<evidence type="ECO:0000259" key="8">
    <source>
        <dbReference type="PROSITE" id="PS50109"/>
    </source>
</evidence>
<feature type="region of interest" description="Disordered" evidence="7">
    <location>
        <begin position="351"/>
        <end position="439"/>
    </location>
</feature>
<evidence type="ECO:0000313" key="13">
    <source>
        <dbReference type="Proteomes" id="UP000192596"/>
    </source>
</evidence>
<keyword evidence="5" id="KW-0418">Kinase</keyword>
<dbReference type="CDD" id="cd00082">
    <property type="entry name" value="HisKA"/>
    <property type="match status" value="1"/>
</dbReference>
<evidence type="ECO:0000313" key="12">
    <source>
        <dbReference type="EMBL" id="OQO11647.1"/>
    </source>
</evidence>
<evidence type="ECO:0000259" key="11">
    <source>
        <dbReference type="PROSITE" id="PS50113"/>
    </source>
</evidence>
<protein>
    <recommendedName>
        <fullName evidence="2">histidine kinase</fullName>
        <ecNumber evidence="2">2.7.13.3</ecNumber>
    </recommendedName>
</protein>
<dbReference type="CDD" id="cd16922">
    <property type="entry name" value="HATPase_EvgS-ArcB-TorS-like"/>
    <property type="match status" value="1"/>
</dbReference>
<feature type="region of interest" description="Disordered" evidence="7">
    <location>
        <begin position="1"/>
        <end position="100"/>
    </location>
</feature>
<evidence type="ECO:0000256" key="1">
    <source>
        <dbReference type="ARBA" id="ARBA00000085"/>
    </source>
</evidence>
<dbReference type="Pfam" id="PF08447">
    <property type="entry name" value="PAS_3"/>
    <property type="match status" value="1"/>
</dbReference>
<dbReference type="CDD" id="cd00130">
    <property type="entry name" value="PAS"/>
    <property type="match status" value="2"/>
</dbReference>
<feature type="region of interest" description="Disordered" evidence="7">
    <location>
        <begin position="808"/>
        <end position="899"/>
    </location>
</feature>
<dbReference type="EC" id="2.7.13.3" evidence="2"/>
<dbReference type="InterPro" id="IPR005467">
    <property type="entry name" value="His_kinase_dom"/>
</dbReference>
<comment type="caution">
    <text evidence="12">The sequence shown here is derived from an EMBL/GenBank/DDBJ whole genome shotgun (WGS) entry which is preliminary data.</text>
</comment>
<feature type="region of interest" description="Disordered" evidence="7">
    <location>
        <begin position="1141"/>
        <end position="1194"/>
    </location>
</feature>
<dbReference type="InterPro" id="IPR000700">
    <property type="entry name" value="PAS-assoc_C"/>
</dbReference>
<dbReference type="Pfam" id="PF02518">
    <property type="entry name" value="HATPase_c"/>
    <property type="match status" value="1"/>
</dbReference>
<evidence type="ECO:0000259" key="10">
    <source>
        <dbReference type="PROSITE" id="PS50112"/>
    </source>
</evidence>
<dbReference type="PRINTS" id="PR00344">
    <property type="entry name" value="BCTRLSENSOR"/>
</dbReference>
<feature type="compositionally biased region" description="Polar residues" evidence="7">
    <location>
        <begin position="780"/>
        <end position="793"/>
    </location>
</feature>
<dbReference type="InterPro" id="IPR004358">
    <property type="entry name" value="Sig_transdc_His_kin-like_C"/>
</dbReference>
<dbReference type="InterPro" id="IPR001789">
    <property type="entry name" value="Sig_transdc_resp-reg_receiver"/>
</dbReference>
<feature type="compositionally biased region" description="Low complexity" evidence="7">
    <location>
        <begin position="1526"/>
        <end position="1546"/>
    </location>
</feature>
<dbReference type="InterPro" id="IPR003594">
    <property type="entry name" value="HATPase_dom"/>
</dbReference>
<feature type="compositionally biased region" description="Polar residues" evidence="7">
    <location>
        <begin position="21"/>
        <end position="39"/>
    </location>
</feature>
<dbReference type="SMART" id="SM00388">
    <property type="entry name" value="HisKA"/>
    <property type="match status" value="1"/>
</dbReference>
<dbReference type="EMBL" id="NAJO01000006">
    <property type="protein sequence ID" value="OQO11647.1"/>
    <property type="molecule type" value="Genomic_DNA"/>
</dbReference>
<dbReference type="InterPro" id="IPR001610">
    <property type="entry name" value="PAC"/>
</dbReference>
<feature type="compositionally biased region" description="Basic and acidic residues" evidence="7">
    <location>
        <begin position="498"/>
        <end position="508"/>
    </location>
</feature>
<feature type="compositionally biased region" description="Basic and acidic residues" evidence="7">
    <location>
        <begin position="359"/>
        <end position="392"/>
    </location>
</feature>
<feature type="domain" description="PAS" evidence="10">
    <location>
        <begin position="947"/>
        <end position="1017"/>
    </location>
</feature>
<organism evidence="12 13">
    <name type="scientific">Cryoendolithus antarcticus</name>
    <dbReference type="NCBI Taxonomy" id="1507870"/>
    <lineage>
        <taxon>Eukaryota</taxon>
        <taxon>Fungi</taxon>
        <taxon>Dikarya</taxon>
        <taxon>Ascomycota</taxon>
        <taxon>Pezizomycotina</taxon>
        <taxon>Dothideomycetes</taxon>
        <taxon>Dothideomycetidae</taxon>
        <taxon>Cladosporiales</taxon>
        <taxon>Cladosporiaceae</taxon>
        <taxon>Cryoendolithus</taxon>
    </lineage>
</organism>
<dbReference type="SMART" id="SM00448">
    <property type="entry name" value="REC"/>
    <property type="match status" value="1"/>
</dbReference>
<feature type="modified residue" description="4-aspartylphosphate" evidence="6">
    <location>
        <position position="1933"/>
    </location>
</feature>
<dbReference type="OrthoDB" id="303614at2759"/>
<evidence type="ECO:0000256" key="2">
    <source>
        <dbReference type="ARBA" id="ARBA00012438"/>
    </source>
</evidence>
<dbReference type="SMART" id="SM00091">
    <property type="entry name" value="PAS"/>
    <property type="match status" value="2"/>
</dbReference>
<dbReference type="STRING" id="1507870.A0A1V8TJU7"/>
<evidence type="ECO:0000256" key="3">
    <source>
        <dbReference type="ARBA" id="ARBA00022553"/>
    </source>
</evidence>
<evidence type="ECO:0000256" key="6">
    <source>
        <dbReference type="PROSITE-ProRule" id="PRU00169"/>
    </source>
</evidence>
<gene>
    <name evidence="12" type="ORF">B0A48_03374</name>
</gene>
<feature type="domain" description="Response regulatory" evidence="9">
    <location>
        <begin position="1856"/>
        <end position="2003"/>
    </location>
</feature>
<dbReference type="InterPro" id="IPR000014">
    <property type="entry name" value="PAS"/>
</dbReference>
<dbReference type="InterPro" id="IPR011006">
    <property type="entry name" value="CheY-like_superfamily"/>
</dbReference>
<comment type="catalytic activity">
    <reaction evidence="1">
        <text>ATP + protein L-histidine = ADP + protein N-phospho-L-histidine.</text>
        <dbReference type="EC" id="2.7.13.3"/>
    </reaction>
</comment>
<feature type="compositionally biased region" description="Low complexity" evidence="7">
    <location>
        <begin position="1166"/>
        <end position="1176"/>
    </location>
</feature>
<dbReference type="InterPro" id="IPR013655">
    <property type="entry name" value="PAS_fold_3"/>
</dbReference>
<evidence type="ECO:0000256" key="5">
    <source>
        <dbReference type="ARBA" id="ARBA00022777"/>
    </source>
</evidence>
<dbReference type="PROSITE" id="PS50112">
    <property type="entry name" value="PAS"/>
    <property type="match status" value="2"/>
</dbReference>
<feature type="compositionally biased region" description="Polar residues" evidence="7">
    <location>
        <begin position="397"/>
        <end position="412"/>
    </location>
</feature>
<feature type="region of interest" description="Disordered" evidence="7">
    <location>
        <begin position="498"/>
        <end position="527"/>
    </location>
</feature>
<dbReference type="Gene3D" id="3.30.565.10">
    <property type="entry name" value="Histidine kinase-like ATPase, C-terminal domain"/>
    <property type="match status" value="1"/>
</dbReference>
<dbReference type="Gene3D" id="3.30.450.20">
    <property type="entry name" value="PAS domain"/>
    <property type="match status" value="2"/>
</dbReference>
<dbReference type="GO" id="GO:0005886">
    <property type="term" value="C:plasma membrane"/>
    <property type="evidence" value="ECO:0007669"/>
    <property type="project" value="TreeGrafter"/>
</dbReference>
<keyword evidence="3 6" id="KW-0597">Phosphoprotein</keyword>
<dbReference type="PROSITE" id="PS50110">
    <property type="entry name" value="RESPONSE_REGULATORY"/>
    <property type="match status" value="1"/>
</dbReference>
<dbReference type="NCBIfam" id="TIGR00229">
    <property type="entry name" value="sensory_box"/>
    <property type="match status" value="1"/>
</dbReference>
<feature type="compositionally biased region" description="Low complexity" evidence="7">
    <location>
        <begin position="1596"/>
        <end position="1626"/>
    </location>
</feature>
<dbReference type="SUPFAM" id="SSF52172">
    <property type="entry name" value="CheY-like"/>
    <property type="match status" value="1"/>
</dbReference>
<feature type="region of interest" description="Disordered" evidence="7">
    <location>
        <begin position="1509"/>
        <end position="1678"/>
    </location>
</feature>
<name>A0A1V8TJU7_9PEZI</name>
<feature type="compositionally biased region" description="Low complexity" evidence="7">
    <location>
        <begin position="810"/>
        <end position="820"/>
    </location>
</feature>
<sequence length="2019" mass="221740">MSSTTSQQDTSDEESDLEESNTAQKPTRSTVQEATTGTSRPHLVRAPARLSNISPGEHDESEEERYEDAVSAQGSTAVSRPDVAGIGRGGTTVASPDEDEEALAKMRAAVNAKLVFQQRSRTSYGKKQPSPIIEEESDSPKPAGAGFVSALPSASTLSTESTGSGRTVRASAPVTPADTALPMRTPSYPFPYVPGTPRGWPGAFHQPFTALSPTVTGLSSGLQETPGKQSTGTFSGHTTPAANTEVFLPPNMGSLALADPRFPSPNLYELVLQLNAEPGFETWWTAVTQIMHQDFKAERVTLSMPADPTDIENVPWGQKATFSMNGPEEFVQSSAEPAHAAQSLRPSFAFREPSTEVVDDLKPQKLHPERLRPRLEARHSYAGHLRDAKEQLAEPPSKQNARPSGPQRTVTHASGLPTAIGPSRFPTRRFPSSNSVRHNSLTDPEFSSVAGGHDAGPFIDVFPVLKALDHEAHPLLESAGVNRMLERGRVVTVTRDYVSDKSSSDDSSQRATTATIETSTEHVPYTDRRSSRLGQTFGNYRQVFASDNAPELRRGYEEYEQYPTSPWAQSPAPSPAVQSDEGENPFFVSQEQQVEDSFNPTTTTPRDYAQFAQVEAIGIDKASTVIHIPLIHPMLSQPLRSLRLSGSRNRHSEDPDRKAPIAILSILTTHVPYPVNLTQSLTLVGPHLATSLSVAQQFASVYPQNMMLRHRRSVSGHQVNSLPMSIDARGISKVLNQDLDDPRMDAEGSMTSPSDYSGRSRYSPSSSIVGTPGWDPASHGWSTSRSVTGTPAHTGSEVVDNYFDAKKKVSTQSSGSVQSTPAKQQGRRRQSQEPKPHSGDDQARSDRHLRASQAKDIKSPMRPNERDKFTMEHTDLQPSSKDSAGRQSQPQVSEDAGKQHKYLHSYGADFQSSFGALSALASGDTQASTTGSSTNTTSSAEAMPPPSERLLRTIIDSLPVQVFSAEPESGKLTWVNSKFLIYRGQDSRQVLNEPWQAIHPDDRQVYMDTWKQSLRTGQQLQQKLRLQRFDGSYRWFYVRAAPLKDKRQNIVHWIGTNMDFHEQHIAEANLAKQQETVASEAKYRTLANSSPQIVFAVNRAKGVTFCNSQWMYYSGQKEAQALGVGFMDYVHPEDLAKCRLPTFDDGTGKPTNVPTSMPPEPRRTTSMSVQSSSGSSDTEKVAGEISSPAQAMPQRKLSELATTGILKVSRDADGRPSYATEVRLKSKDGEYRWHLVRILLAEPLAQAGSDDETWYGTCTDINDHKTLERDLKETMDEKSHFLSNMSHEIRTPLNGITGMVNFLIDSNLTAEQMEHVNIIRASTEGLRGLINDILDLSKAEAGMIQLNIDWMHVRALIEEVNDLTSTMAIDKGLELNYVVEEDVPMQVKADRFRLRQILLNVIGNAIKFTQEGEVFVRCSVQEDQHGELTKGEMFIKFEVVDTGRGFNDREAEALFKRFSQIDGSSTRQHGGTGLGLVISRQLAQLHGGDMSARGSPGKGSTFAFFVKTSLPTDTDQPPTPVGSMSGTTIPILPLPTHLLATPGATPSPSSEGPMRQLSKMQPAPGVLEQQPRPSPKFLAEHTGSPAPYSPDLTRMSPSASSASSGLSMQSAVRTSSLQSERSSASSYVPDQALQSGSTMKLTLPGSDGNLSRVVPSSASSDATPKALSTLHPGGNTPSGAVSPQMYSILVLSPLKYSREATIQHIDKTLPSNVPHQITAHESLLDFQRMIGGHDPVVFSHVIAVLQDVSEIVALLDQVLNTPAYSSTMIVIITDLAQKKRIMDIAPQHDFKTLESDRRLLFIFKPLKPSRFAAIFDPDKGREMSTDRNQDSAQQVALSQKQVFEELTKRLGNRGKRVLLVEDNKVNQMVILKFFSKVAIEVDTVMDGVQGTDKIFSQNPGYYHTMLVSPLSLPALSHSLPQPVFSLLILPQCDLHMPNKDGYQTCREIRRWEKKNRYQHMPIIALSANVLGDVYQKCVEAGFNSYLTKPVDFKELSKVLVTFMDPDDPGRAPEFMRRKR</sequence>
<dbReference type="Gene3D" id="1.10.287.130">
    <property type="match status" value="1"/>
</dbReference>
<feature type="compositionally biased region" description="Low complexity" evidence="7">
    <location>
        <begin position="924"/>
        <end position="939"/>
    </location>
</feature>
<dbReference type="GO" id="GO:0000155">
    <property type="term" value="F:phosphorelay sensor kinase activity"/>
    <property type="evidence" value="ECO:0007669"/>
    <property type="project" value="InterPro"/>
</dbReference>
<dbReference type="CDD" id="cd17546">
    <property type="entry name" value="REC_hyHK_CKI1_RcsC-like"/>
    <property type="match status" value="1"/>
</dbReference>
<evidence type="ECO:0000256" key="4">
    <source>
        <dbReference type="ARBA" id="ARBA00022679"/>
    </source>
</evidence>
<accession>A0A1V8TJU7</accession>
<dbReference type="InterPro" id="IPR036097">
    <property type="entry name" value="HisK_dim/P_sf"/>
</dbReference>
<feature type="compositionally biased region" description="Low complexity" evidence="7">
    <location>
        <begin position="752"/>
        <end position="767"/>
    </location>
</feature>
<feature type="compositionally biased region" description="Polar residues" evidence="7">
    <location>
        <begin position="152"/>
        <end position="165"/>
    </location>
</feature>
<dbReference type="PROSITE" id="PS50109">
    <property type="entry name" value="HIS_KIN"/>
    <property type="match status" value="1"/>
</dbReference>
<keyword evidence="13" id="KW-1185">Reference proteome</keyword>
<dbReference type="Pfam" id="PF00072">
    <property type="entry name" value="Response_reg"/>
    <property type="match status" value="1"/>
</dbReference>
<dbReference type="SUPFAM" id="SSF55874">
    <property type="entry name" value="ATPase domain of HSP90 chaperone/DNA topoisomerase II/histidine kinase"/>
    <property type="match status" value="1"/>
</dbReference>
<feature type="domain" description="Histidine kinase" evidence="8">
    <location>
        <begin position="1284"/>
        <end position="1510"/>
    </location>
</feature>
<dbReference type="InterPro" id="IPR003661">
    <property type="entry name" value="HisK_dim/P_dom"/>
</dbReference>
<feature type="compositionally biased region" description="Polar residues" evidence="7">
    <location>
        <begin position="509"/>
        <end position="518"/>
    </location>
</feature>
<keyword evidence="4" id="KW-0808">Transferase</keyword>
<dbReference type="InParanoid" id="A0A1V8TJU7"/>
<dbReference type="SUPFAM" id="SSF47384">
    <property type="entry name" value="Homodimeric domain of signal transducing histidine kinase"/>
    <property type="match status" value="1"/>
</dbReference>
<dbReference type="PANTHER" id="PTHR43047">
    <property type="entry name" value="TWO-COMPONENT HISTIDINE PROTEIN KINASE"/>
    <property type="match status" value="1"/>
</dbReference>
<dbReference type="Pfam" id="PF00512">
    <property type="entry name" value="HisKA"/>
    <property type="match status" value="1"/>
</dbReference>
<feature type="compositionally biased region" description="Polar residues" evidence="7">
    <location>
        <begin position="430"/>
        <end position="439"/>
    </location>
</feature>
<dbReference type="SUPFAM" id="SSF55785">
    <property type="entry name" value="PYP-like sensor domain (PAS domain)"/>
    <property type="match status" value="2"/>
</dbReference>
<dbReference type="PANTHER" id="PTHR43047:SF74">
    <property type="entry name" value="HISTIDINE KINASE-RELATED"/>
    <property type="match status" value="1"/>
</dbReference>
<dbReference type="FunFam" id="3.30.565.10:FF:000010">
    <property type="entry name" value="Sensor histidine kinase RcsC"/>
    <property type="match status" value="1"/>
</dbReference>